<dbReference type="PANTHER" id="PTHR34952:SF2">
    <property type="entry name" value="OS05G0113500 PROTEIN"/>
    <property type="match status" value="1"/>
</dbReference>
<dbReference type="PROSITE" id="PS51257">
    <property type="entry name" value="PROKAR_LIPOPROTEIN"/>
    <property type="match status" value="1"/>
</dbReference>
<keyword evidence="2" id="KW-0812">Transmembrane</keyword>
<accession>A0AAP0X4J6</accession>
<evidence type="ECO:0000256" key="2">
    <source>
        <dbReference type="SAM" id="Phobius"/>
    </source>
</evidence>
<keyword evidence="4" id="KW-1185">Reference proteome</keyword>
<gene>
    <name evidence="3" type="ORF">L1049_008398</name>
</gene>
<feature type="region of interest" description="Disordered" evidence="1">
    <location>
        <begin position="216"/>
        <end position="268"/>
    </location>
</feature>
<reference evidence="3 4" key="1">
    <citation type="journal article" date="2024" name="Plant J.">
        <title>Genome sequences and population genomics reveal climatic adaptation and genomic divergence between two closely related sweetgum species.</title>
        <authorList>
            <person name="Xu W.Q."/>
            <person name="Ren C.Q."/>
            <person name="Zhang X.Y."/>
            <person name="Comes H.P."/>
            <person name="Liu X.H."/>
            <person name="Li Y.G."/>
            <person name="Kettle C.J."/>
            <person name="Jalonen R."/>
            <person name="Gaisberger H."/>
            <person name="Ma Y.Z."/>
            <person name="Qiu Y.X."/>
        </authorList>
    </citation>
    <scope>NUCLEOTIDE SEQUENCE [LARGE SCALE GENOMIC DNA]</scope>
    <source>
        <strain evidence="3">Hangzhou</strain>
    </source>
</reference>
<keyword evidence="2" id="KW-1133">Transmembrane helix</keyword>
<dbReference type="PANTHER" id="PTHR34952">
    <property type="entry name" value="OS05G0113500 PROTEIN"/>
    <property type="match status" value="1"/>
</dbReference>
<evidence type="ECO:0000313" key="3">
    <source>
        <dbReference type="EMBL" id="KAK9290231.1"/>
    </source>
</evidence>
<dbReference type="EMBL" id="JBBPBK010000002">
    <property type="protein sequence ID" value="KAK9290231.1"/>
    <property type="molecule type" value="Genomic_DNA"/>
</dbReference>
<feature type="transmembrane region" description="Helical" evidence="2">
    <location>
        <begin position="12"/>
        <end position="29"/>
    </location>
</feature>
<organism evidence="3 4">
    <name type="scientific">Liquidambar formosana</name>
    <name type="common">Formosan gum</name>
    <dbReference type="NCBI Taxonomy" id="63359"/>
    <lineage>
        <taxon>Eukaryota</taxon>
        <taxon>Viridiplantae</taxon>
        <taxon>Streptophyta</taxon>
        <taxon>Embryophyta</taxon>
        <taxon>Tracheophyta</taxon>
        <taxon>Spermatophyta</taxon>
        <taxon>Magnoliopsida</taxon>
        <taxon>eudicotyledons</taxon>
        <taxon>Gunneridae</taxon>
        <taxon>Pentapetalae</taxon>
        <taxon>Saxifragales</taxon>
        <taxon>Altingiaceae</taxon>
        <taxon>Liquidambar</taxon>
    </lineage>
</organism>
<sequence>MHKWPIYNWANFSYACFGSFFSFLLILSMDICSHCGESVSDDVSSFESSVSLKQCTCAAIGDGSVNDLGYTLGESLHIQDAEESVNTSNVDDDNELDEGIIGGELIIDETQSTQKRLGKSVTFPCSGNMLSSDASSTDEEDETSDTLLQRNCNHSLPLEPEPMRSAFSRSMSLPAPPVKLVSAMKGGREKEQGTSAVKLTVKWAPDVYDPPPTILLPAAKSKNQQRSKANKKNEVIYKKNGKNKQKGNGKALRGSSGKDKKQFRRLHGSSDRCYKSIDASDRLVDYDDPSEDFDVGSPDSYCGSSFLRKSFPKVHMSVAEAL</sequence>
<evidence type="ECO:0000313" key="4">
    <source>
        <dbReference type="Proteomes" id="UP001415857"/>
    </source>
</evidence>
<keyword evidence="2" id="KW-0472">Membrane</keyword>
<dbReference type="Proteomes" id="UP001415857">
    <property type="component" value="Unassembled WGS sequence"/>
</dbReference>
<dbReference type="AlphaFoldDB" id="A0AAP0X4J6"/>
<proteinExistence type="predicted"/>
<name>A0AAP0X4J6_LIQFO</name>
<evidence type="ECO:0000256" key="1">
    <source>
        <dbReference type="SAM" id="MobiDB-lite"/>
    </source>
</evidence>
<protein>
    <submittedName>
        <fullName evidence="3">Uncharacterized protein</fullName>
    </submittedName>
</protein>
<comment type="caution">
    <text evidence="3">The sequence shown here is derived from an EMBL/GenBank/DDBJ whole genome shotgun (WGS) entry which is preliminary data.</text>
</comment>